<keyword evidence="2" id="KW-1185">Reference proteome</keyword>
<dbReference type="Proteomes" id="UP000479190">
    <property type="component" value="Unassembled WGS sequence"/>
</dbReference>
<name>A0A6H5J1I7_9HYME</name>
<gene>
    <name evidence="1" type="ORF">TBRA_LOCUS15043</name>
</gene>
<evidence type="ECO:0000313" key="1">
    <source>
        <dbReference type="EMBL" id="CAB0043455.1"/>
    </source>
</evidence>
<proteinExistence type="predicted"/>
<accession>A0A6H5J1I7</accession>
<protein>
    <submittedName>
        <fullName evidence="1">Uncharacterized protein</fullName>
    </submittedName>
</protein>
<organism evidence="1 2">
    <name type="scientific">Trichogramma brassicae</name>
    <dbReference type="NCBI Taxonomy" id="86971"/>
    <lineage>
        <taxon>Eukaryota</taxon>
        <taxon>Metazoa</taxon>
        <taxon>Ecdysozoa</taxon>
        <taxon>Arthropoda</taxon>
        <taxon>Hexapoda</taxon>
        <taxon>Insecta</taxon>
        <taxon>Pterygota</taxon>
        <taxon>Neoptera</taxon>
        <taxon>Endopterygota</taxon>
        <taxon>Hymenoptera</taxon>
        <taxon>Apocrita</taxon>
        <taxon>Proctotrupomorpha</taxon>
        <taxon>Chalcidoidea</taxon>
        <taxon>Trichogrammatidae</taxon>
        <taxon>Trichogramma</taxon>
    </lineage>
</organism>
<evidence type="ECO:0000313" key="2">
    <source>
        <dbReference type="Proteomes" id="UP000479190"/>
    </source>
</evidence>
<sequence length="197" mass="22418">MPAMCDHAADGSEKGDTTIDDGILNELNSLCAREGCEAPRHDERERKMEYRAAWAAAEPWVQILARAIGFFRLPFGGMGTHVLRLSRGGFFPGGWRRRRAAFLTVTTTATKTTTTTTTTTTTAITKEAHRGERIPQRIDAKDTPRLSTSRINDTKFSDETIARLCERELEQFEERRREKNLRDVCQLRQALYHQSNM</sequence>
<reference evidence="1 2" key="1">
    <citation type="submission" date="2020-02" db="EMBL/GenBank/DDBJ databases">
        <authorList>
            <person name="Ferguson B K."/>
        </authorList>
    </citation>
    <scope>NUCLEOTIDE SEQUENCE [LARGE SCALE GENOMIC DNA]</scope>
</reference>
<dbReference type="EMBL" id="CADCXV010001316">
    <property type="protein sequence ID" value="CAB0043455.1"/>
    <property type="molecule type" value="Genomic_DNA"/>
</dbReference>
<dbReference type="AlphaFoldDB" id="A0A6H5J1I7"/>